<accession>A0A8X8BAT8</accession>
<dbReference type="Proteomes" id="UP000886595">
    <property type="component" value="Unassembled WGS sequence"/>
</dbReference>
<comment type="caution">
    <text evidence="2">The sequence shown here is derived from an EMBL/GenBank/DDBJ whole genome shotgun (WGS) entry which is preliminary data.</text>
</comment>
<keyword evidence="3" id="KW-1185">Reference proteome</keyword>
<protein>
    <submittedName>
        <fullName evidence="2">Uncharacterized protein</fullName>
    </submittedName>
</protein>
<evidence type="ECO:0000313" key="3">
    <source>
        <dbReference type="Proteomes" id="UP000886595"/>
    </source>
</evidence>
<sequence>MKCTAQEVAETVAVRFLENEALVVEVAMLQKMNASNVDGLCIEPVIPNCLWWSWWTHRDMFDSKEAYISPDEYSSDNFGKMFKKLKGETPTLHGEIGSDERWSHETPVVDDVKPNDEDGDNDKGNSSQILRNCGNTRVDEDVKREENKGKGVKRNVHTLDDNLSRTVTKSKKQK</sequence>
<gene>
    <name evidence="2" type="ORF">Bca52824_011133</name>
</gene>
<feature type="region of interest" description="Disordered" evidence="1">
    <location>
        <begin position="90"/>
        <end position="174"/>
    </location>
</feature>
<evidence type="ECO:0000313" key="2">
    <source>
        <dbReference type="EMBL" id="KAG2328405.1"/>
    </source>
</evidence>
<feature type="compositionally biased region" description="Polar residues" evidence="1">
    <location>
        <begin position="124"/>
        <end position="135"/>
    </location>
</feature>
<feature type="compositionally biased region" description="Basic and acidic residues" evidence="1">
    <location>
        <begin position="137"/>
        <end position="149"/>
    </location>
</feature>
<dbReference type="EMBL" id="JAAMPC010000002">
    <property type="protein sequence ID" value="KAG2328405.1"/>
    <property type="molecule type" value="Genomic_DNA"/>
</dbReference>
<proteinExistence type="predicted"/>
<reference evidence="2 3" key="1">
    <citation type="submission" date="2020-02" db="EMBL/GenBank/DDBJ databases">
        <authorList>
            <person name="Ma Q."/>
            <person name="Huang Y."/>
            <person name="Song X."/>
            <person name="Pei D."/>
        </authorList>
    </citation>
    <scope>NUCLEOTIDE SEQUENCE [LARGE SCALE GENOMIC DNA]</scope>
    <source>
        <strain evidence="2">Sxm20200214</strain>
        <tissue evidence="2">Leaf</tissue>
    </source>
</reference>
<organism evidence="2 3">
    <name type="scientific">Brassica carinata</name>
    <name type="common">Ethiopian mustard</name>
    <name type="synonym">Abyssinian cabbage</name>
    <dbReference type="NCBI Taxonomy" id="52824"/>
    <lineage>
        <taxon>Eukaryota</taxon>
        <taxon>Viridiplantae</taxon>
        <taxon>Streptophyta</taxon>
        <taxon>Embryophyta</taxon>
        <taxon>Tracheophyta</taxon>
        <taxon>Spermatophyta</taxon>
        <taxon>Magnoliopsida</taxon>
        <taxon>eudicotyledons</taxon>
        <taxon>Gunneridae</taxon>
        <taxon>Pentapetalae</taxon>
        <taxon>rosids</taxon>
        <taxon>malvids</taxon>
        <taxon>Brassicales</taxon>
        <taxon>Brassicaceae</taxon>
        <taxon>Brassiceae</taxon>
        <taxon>Brassica</taxon>
    </lineage>
</organism>
<dbReference type="AlphaFoldDB" id="A0A8X8BAT8"/>
<evidence type="ECO:0000256" key="1">
    <source>
        <dbReference type="SAM" id="MobiDB-lite"/>
    </source>
</evidence>
<name>A0A8X8BAT8_BRACI</name>